<gene>
    <name evidence="1" type="ORF">MML48_9g00002321</name>
</gene>
<evidence type="ECO:0000313" key="1">
    <source>
        <dbReference type="EMBL" id="KAI4455466.1"/>
    </source>
</evidence>
<reference evidence="1" key="1">
    <citation type="submission" date="2022-04" db="EMBL/GenBank/DDBJ databases">
        <title>Chromosome-scale genome assembly of Holotrichia oblita Faldermann.</title>
        <authorList>
            <person name="Rongchong L."/>
        </authorList>
    </citation>
    <scope>NUCLEOTIDE SEQUENCE</scope>
    <source>
        <strain evidence="1">81SQS9</strain>
    </source>
</reference>
<organism evidence="1 2">
    <name type="scientific">Holotrichia oblita</name>
    <name type="common">Chafer beetle</name>
    <dbReference type="NCBI Taxonomy" id="644536"/>
    <lineage>
        <taxon>Eukaryota</taxon>
        <taxon>Metazoa</taxon>
        <taxon>Ecdysozoa</taxon>
        <taxon>Arthropoda</taxon>
        <taxon>Hexapoda</taxon>
        <taxon>Insecta</taxon>
        <taxon>Pterygota</taxon>
        <taxon>Neoptera</taxon>
        <taxon>Endopterygota</taxon>
        <taxon>Coleoptera</taxon>
        <taxon>Polyphaga</taxon>
        <taxon>Scarabaeiformia</taxon>
        <taxon>Scarabaeidae</taxon>
        <taxon>Melolonthinae</taxon>
        <taxon>Holotrichia</taxon>
    </lineage>
</organism>
<evidence type="ECO:0000313" key="2">
    <source>
        <dbReference type="Proteomes" id="UP001056778"/>
    </source>
</evidence>
<accession>A0ACB9SLJ0</accession>
<name>A0ACB9SLJ0_HOLOL</name>
<protein>
    <submittedName>
        <fullName evidence="1">Thap domain protein</fullName>
    </submittedName>
</protein>
<sequence>MKVCSLHFAEEAFLKGMRRTNRRILKKTAVPTQHLSLLKVEDGNISNKRYLRKIRKENAEVDTPCEDIDTSDNCAFRSQDIEAADALLLLLNSKHNISMVKTFRDFEVQVNSPQQLTMCHFITDDVTLCNLTGINSHILLNSILNAVEIISKDVRLHKLKIRQRVILTFVRLKWNLSYSILSIFFGITVNLCTTYIIDMIMLLSGVFKSAIVFPPMGEIKRNMPHCFKNFEDTQIILDCTEIFYSNSQMFVL</sequence>
<proteinExistence type="predicted"/>
<comment type="caution">
    <text evidence="1">The sequence shown here is derived from an EMBL/GenBank/DDBJ whole genome shotgun (WGS) entry which is preliminary data.</text>
</comment>
<dbReference type="EMBL" id="CM043023">
    <property type="protein sequence ID" value="KAI4455466.1"/>
    <property type="molecule type" value="Genomic_DNA"/>
</dbReference>
<keyword evidence="2" id="KW-1185">Reference proteome</keyword>
<dbReference type="Proteomes" id="UP001056778">
    <property type="component" value="Chromosome 9"/>
</dbReference>